<evidence type="ECO:0000256" key="7">
    <source>
        <dbReference type="ARBA" id="ARBA00022777"/>
    </source>
</evidence>
<keyword evidence="5 11" id="KW-0479">Metal-binding</keyword>
<gene>
    <name evidence="11" type="primary">thiM</name>
    <name evidence="12" type="ORF">BAU18_000987</name>
</gene>
<dbReference type="EC" id="2.7.1.50" evidence="11"/>
<dbReference type="HAMAP" id="MF_00228">
    <property type="entry name" value="Thz_kinase"/>
    <property type="match status" value="1"/>
</dbReference>
<dbReference type="NCBIfam" id="NF006830">
    <property type="entry name" value="PRK09355.1"/>
    <property type="match status" value="1"/>
</dbReference>
<dbReference type="EMBL" id="MAEI02000001">
    <property type="protein sequence ID" value="MEO1781408.1"/>
    <property type="molecule type" value="Genomic_DNA"/>
</dbReference>
<evidence type="ECO:0000313" key="13">
    <source>
        <dbReference type="Proteomes" id="UP001429357"/>
    </source>
</evidence>
<keyword evidence="4 11" id="KW-0808">Transferase</keyword>
<evidence type="ECO:0000256" key="5">
    <source>
        <dbReference type="ARBA" id="ARBA00022723"/>
    </source>
</evidence>
<reference evidence="12" key="1">
    <citation type="submission" date="2016-06" db="EMBL/GenBank/DDBJ databases">
        <authorList>
            <person name="Van Tyne D."/>
        </authorList>
    </citation>
    <scope>NUCLEOTIDE SEQUENCE</scope>
    <source>
        <strain evidence="12">JM9A</strain>
    </source>
</reference>
<dbReference type="Gene3D" id="3.40.1190.20">
    <property type="match status" value="1"/>
</dbReference>
<proteinExistence type="inferred from homology"/>
<keyword evidence="13" id="KW-1185">Reference proteome</keyword>
<dbReference type="PIRSF" id="PIRSF000513">
    <property type="entry name" value="Thz_kinase"/>
    <property type="match status" value="1"/>
</dbReference>
<feature type="binding site" evidence="11">
    <location>
        <position position="119"/>
    </location>
    <ligand>
        <name>ATP</name>
        <dbReference type="ChEBI" id="CHEBI:30616"/>
    </ligand>
</feature>
<evidence type="ECO:0000256" key="11">
    <source>
        <dbReference type="HAMAP-Rule" id="MF_00228"/>
    </source>
</evidence>
<dbReference type="InterPro" id="IPR000417">
    <property type="entry name" value="Hyethyz_kinase"/>
</dbReference>
<evidence type="ECO:0000256" key="10">
    <source>
        <dbReference type="ARBA" id="ARBA00022977"/>
    </source>
</evidence>
<comment type="catalytic activity">
    <reaction evidence="1 11">
        <text>5-(2-hydroxyethyl)-4-methylthiazole + ATP = 4-methyl-5-(2-phosphooxyethyl)-thiazole + ADP + H(+)</text>
        <dbReference type="Rhea" id="RHEA:24212"/>
        <dbReference type="ChEBI" id="CHEBI:15378"/>
        <dbReference type="ChEBI" id="CHEBI:17957"/>
        <dbReference type="ChEBI" id="CHEBI:30616"/>
        <dbReference type="ChEBI" id="CHEBI:58296"/>
        <dbReference type="ChEBI" id="CHEBI:456216"/>
        <dbReference type="EC" id="2.7.1.50"/>
    </reaction>
</comment>
<dbReference type="InterPro" id="IPR029056">
    <property type="entry name" value="Ribokinase-like"/>
</dbReference>
<reference evidence="12" key="2">
    <citation type="submission" date="2024-02" db="EMBL/GenBank/DDBJ databases">
        <title>The Genome Sequence of Enterococcus diestrammenae JM9A.</title>
        <authorList>
            <person name="Earl A."/>
            <person name="Manson A."/>
            <person name="Gilmore M."/>
            <person name="Sanders J."/>
            <person name="Shea T."/>
            <person name="Howe W."/>
            <person name="Livny J."/>
            <person name="Cuomo C."/>
            <person name="Neafsey D."/>
            <person name="Birren B."/>
        </authorList>
    </citation>
    <scope>NUCLEOTIDE SEQUENCE</scope>
    <source>
        <strain evidence="12">JM9A</strain>
    </source>
</reference>
<feature type="binding site" evidence="11">
    <location>
        <position position="169"/>
    </location>
    <ligand>
        <name>ATP</name>
        <dbReference type="ChEBI" id="CHEBI:30616"/>
    </ligand>
</feature>
<feature type="binding site" evidence="11">
    <location>
        <position position="196"/>
    </location>
    <ligand>
        <name>substrate</name>
    </ligand>
</feature>
<dbReference type="RefSeq" id="WP_161869977.1">
    <property type="nucleotide sequence ID" value="NZ_MAEI02000001.1"/>
</dbReference>
<evidence type="ECO:0000256" key="1">
    <source>
        <dbReference type="ARBA" id="ARBA00001771"/>
    </source>
</evidence>
<dbReference type="Pfam" id="PF02110">
    <property type="entry name" value="HK"/>
    <property type="match status" value="1"/>
</dbReference>
<organism evidence="12 13">
    <name type="scientific">Enterococcus diestrammenae</name>
    <dbReference type="NCBI Taxonomy" id="1155073"/>
    <lineage>
        <taxon>Bacteria</taxon>
        <taxon>Bacillati</taxon>
        <taxon>Bacillota</taxon>
        <taxon>Bacilli</taxon>
        <taxon>Lactobacillales</taxon>
        <taxon>Enterococcaceae</taxon>
        <taxon>Enterococcus</taxon>
    </lineage>
</organism>
<dbReference type="CDD" id="cd01170">
    <property type="entry name" value="THZ_kinase"/>
    <property type="match status" value="1"/>
</dbReference>
<keyword evidence="6 11" id="KW-0547">Nucleotide-binding</keyword>
<comment type="cofactor">
    <cofactor evidence="2 11">
        <name>Mg(2+)</name>
        <dbReference type="ChEBI" id="CHEBI:18420"/>
    </cofactor>
</comment>
<comment type="caution">
    <text evidence="12">The sequence shown here is derived from an EMBL/GenBank/DDBJ whole genome shotgun (WGS) entry which is preliminary data.</text>
</comment>
<comment type="similarity">
    <text evidence="11">Belongs to the Thz kinase family.</text>
</comment>
<keyword evidence="9 11" id="KW-0460">Magnesium</keyword>
<sequence length="272" mass="28529">MNPYQRALNNLRTQNPLVHHLTNYVTVNDCANITLAIGGSPIMADDLEEVAAITELAQAVVINIGTLNARTVEAMVLAGKKANQLGIPVILDPVGAGASALRNQTLARLLAEVHFAVIRGNLSEIRFLAGFASVNQGVDVSPADLLTVQDSQAVAQQLALARQAVVVITGKVDVVSDGLQVALIDNGHPTMSRITGTGCMLSSLLGSFCGSQKDYFSASVAATLALGISGEIAHEKTQHQGTGSFRVALLDAVSQLTPTTMEQRGRLQIVKA</sequence>
<evidence type="ECO:0000256" key="3">
    <source>
        <dbReference type="ARBA" id="ARBA00004868"/>
    </source>
</evidence>
<dbReference type="Proteomes" id="UP001429357">
    <property type="component" value="Unassembled WGS sequence"/>
</dbReference>
<feature type="binding site" evidence="11">
    <location>
        <position position="43"/>
    </location>
    <ligand>
        <name>substrate</name>
    </ligand>
</feature>
<dbReference type="GO" id="GO:0016301">
    <property type="term" value="F:kinase activity"/>
    <property type="evidence" value="ECO:0007669"/>
    <property type="project" value="UniProtKB-KW"/>
</dbReference>
<evidence type="ECO:0000256" key="4">
    <source>
        <dbReference type="ARBA" id="ARBA00022679"/>
    </source>
</evidence>
<dbReference type="NCBIfam" id="TIGR00694">
    <property type="entry name" value="thiM"/>
    <property type="match status" value="1"/>
</dbReference>
<evidence type="ECO:0000313" key="12">
    <source>
        <dbReference type="EMBL" id="MEO1781408.1"/>
    </source>
</evidence>
<accession>A0ABV0F018</accession>
<evidence type="ECO:0000256" key="9">
    <source>
        <dbReference type="ARBA" id="ARBA00022842"/>
    </source>
</evidence>
<comment type="function">
    <text evidence="11">Catalyzes the phosphorylation of the hydroxyl group of 4-methyl-5-beta-hydroxyethylthiazole (THZ).</text>
</comment>
<keyword evidence="8 11" id="KW-0067">ATP-binding</keyword>
<keyword evidence="7 11" id="KW-0418">Kinase</keyword>
<evidence type="ECO:0000256" key="8">
    <source>
        <dbReference type="ARBA" id="ARBA00022840"/>
    </source>
</evidence>
<comment type="pathway">
    <text evidence="3 11">Cofactor biosynthesis; thiamine diphosphate biosynthesis; 4-methyl-5-(2-phosphoethyl)-thiazole from 5-(2-hydroxyethyl)-4-methylthiazole: step 1/1.</text>
</comment>
<dbReference type="SUPFAM" id="SSF53613">
    <property type="entry name" value="Ribokinase-like"/>
    <property type="match status" value="1"/>
</dbReference>
<evidence type="ECO:0000256" key="6">
    <source>
        <dbReference type="ARBA" id="ARBA00022741"/>
    </source>
</evidence>
<keyword evidence="10 11" id="KW-0784">Thiamine biosynthesis</keyword>
<evidence type="ECO:0000256" key="2">
    <source>
        <dbReference type="ARBA" id="ARBA00001946"/>
    </source>
</evidence>
<name>A0ABV0F018_9ENTE</name>
<dbReference type="PRINTS" id="PR01099">
    <property type="entry name" value="HYETHTZKNASE"/>
</dbReference>
<protein>
    <recommendedName>
        <fullName evidence="11">Hydroxyethylthiazole kinase</fullName>
        <ecNumber evidence="11">2.7.1.50</ecNumber>
    </recommendedName>
    <alternativeName>
        <fullName evidence="11">4-methyl-5-beta-hydroxyethylthiazole kinase</fullName>
        <shortName evidence="11">TH kinase</shortName>
        <shortName evidence="11">Thz kinase</shortName>
    </alternativeName>
</protein>